<gene>
    <name evidence="2" type="ordered locus">Aave_2690</name>
</gene>
<accession>A1TQM4</accession>
<dbReference type="AlphaFoldDB" id="A1TQM4"/>
<dbReference type="KEGG" id="aav:Aave_2690"/>
<reference evidence="2 3" key="1">
    <citation type="submission" date="2006-12" db="EMBL/GenBank/DDBJ databases">
        <title>Complete sequence of Acidovorax avenae subsp. citrulli AAC00-1.</title>
        <authorList>
            <consortium name="US DOE Joint Genome Institute"/>
            <person name="Copeland A."/>
            <person name="Lucas S."/>
            <person name="Lapidus A."/>
            <person name="Barry K."/>
            <person name="Detter J.C."/>
            <person name="Glavina del Rio T."/>
            <person name="Dalin E."/>
            <person name="Tice H."/>
            <person name="Pitluck S."/>
            <person name="Kiss H."/>
            <person name="Brettin T."/>
            <person name="Bruce D."/>
            <person name="Han C."/>
            <person name="Tapia R."/>
            <person name="Gilna P."/>
            <person name="Schmutz J."/>
            <person name="Larimer F."/>
            <person name="Land M."/>
            <person name="Hauser L."/>
            <person name="Kyrpides N."/>
            <person name="Kim E."/>
            <person name="Stahl D."/>
            <person name="Richardson P."/>
        </authorList>
    </citation>
    <scope>NUCLEOTIDE SEQUENCE [LARGE SCALE GENOMIC DNA]</scope>
    <source>
        <strain evidence="2 3">AAC00-1</strain>
    </source>
</reference>
<dbReference type="HOGENOM" id="CLU_2191210_0_0_4"/>
<name>A1TQM4_PARC0</name>
<protein>
    <submittedName>
        <fullName evidence="2">Uncharacterized protein</fullName>
    </submittedName>
</protein>
<organism evidence="2 3">
    <name type="scientific">Paracidovorax citrulli (strain AAC00-1)</name>
    <name type="common">Acidovorax citrulli</name>
    <dbReference type="NCBI Taxonomy" id="397945"/>
    <lineage>
        <taxon>Bacteria</taxon>
        <taxon>Pseudomonadati</taxon>
        <taxon>Pseudomonadota</taxon>
        <taxon>Betaproteobacteria</taxon>
        <taxon>Burkholderiales</taxon>
        <taxon>Comamonadaceae</taxon>
        <taxon>Paracidovorax</taxon>
    </lineage>
</organism>
<evidence type="ECO:0000313" key="3">
    <source>
        <dbReference type="Proteomes" id="UP000002596"/>
    </source>
</evidence>
<sequence length="108" mass="11601">MSIAQKVEGNASGQWNEATRQQRKAALLASSRSGRAFPGCDVDVTEDVVVRQAVSASCGLQLLAPARHDDGQTTRVLAVDAYACLQHHYGQATVVPSRRRTIDPARQG</sequence>
<dbReference type="Proteomes" id="UP000002596">
    <property type="component" value="Chromosome"/>
</dbReference>
<feature type="region of interest" description="Disordered" evidence="1">
    <location>
        <begin position="1"/>
        <end position="23"/>
    </location>
</feature>
<proteinExistence type="predicted"/>
<evidence type="ECO:0000313" key="2">
    <source>
        <dbReference type="EMBL" id="ABM33262.1"/>
    </source>
</evidence>
<evidence type="ECO:0000256" key="1">
    <source>
        <dbReference type="SAM" id="MobiDB-lite"/>
    </source>
</evidence>
<dbReference type="EMBL" id="CP000512">
    <property type="protein sequence ID" value="ABM33262.1"/>
    <property type="molecule type" value="Genomic_DNA"/>
</dbReference>